<protein>
    <submittedName>
        <fullName evidence="1">Uncharacterized protein</fullName>
    </submittedName>
</protein>
<organism evidence="1 2">
    <name type="scientific">Candidatus Kutchimonas denitrificans</name>
    <dbReference type="NCBI Taxonomy" id="3056748"/>
    <lineage>
        <taxon>Bacteria</taxon>
        <taxon>Pseudomonadati</taxon>
        <taxon>Gemmatimonadota</taxon>
        <taxon>Gemmatimonadia</taxon>
        <taxon>Candidatus Palauibacterales</taxon>
        <taxon>Candidatus Palauibacteraceae</taxon>
        <taxon>Candidatus Kutchimonas</taxon>
    </lineage>
</organism>
<comment type="caution">
    <text evidence="1">The sequence shown here is derived from an EMBL/GenBank/DDBJ whole genome shotgun (WGS) entry which is preliminary data.</text>
</comment>
<sequence>MEVQFATCVRPKALEYIQKVYPSKEITDTEDSAGPLLDLVEAGVVRVQDPTMYGNRIGIIPGKNWDDSRRGEVTKAAALFTG</sequence>
<dbReference type="EMBL" id="JAACAK010000148">
    <property type="protein sequence ID" value="NIR76736.1"/>
    <property type="molecule type" value="Genomic_DNA"/>
</dbReference>
<accession>A0AAE4ZD67</accession>
<proteinExistence type="predicted"/>
<evidence type="ECO:0000313" key="1">
    <source>
        <dbReference type="EMBL" id="NIR76736.1"/>
    </source>
</evidence>
<dbReference type="Proteomes" id="UP000702544">
    <property type="component" value="Unassembled WGS sequence"/>
</dbReference>
<dbReference type="AlphaFoldDB" id="A0AAE4ZD67"/>
<evidence type="ECO:0000313" key="2">
    <source>
        <dbReference type="Proteomes" id="UP000702544"/>
    </source>
</evidence>
<name>A0AAE4ZD67_9BACT</name>
<reference evidence="1 2" key="1">
    <citation type="submission" date="2020-01" db="EMBL/GenBank/DDBJ databases">
        <title>Genomes assembled from Gulf of Kutch pelagic sediment metagenomes.</title>
        <authorList>
            <person name="Chandrashekar M."/>
            <person name="Mahajan M.S."/>
            <person name="Dave K.J."/>
            <person name="Vatsa P."/>
            <person name="Nathani N.M."/>
        </authorList>
    </citation>
    <scope>NUCLEOTIDE SEQUENCE [LARGE SCALE GENOMIC DNA]</scope>
    <source>
        <strain evidence="1">KS3-K002</strain>
    </source>
</reference>
<gene>
    <name evidence="1" type="ORF">GWO12_16795</name>
</gene>